<organism evidence="2 3">
    <name type="scientific">Cymbomonas tetramitiformis</name>
    <dbReference type="NCBI Taxonomy" id="36881"/>
    <lineage>
        <taxon>Eukaryota</taxon>
        <taxon>Viridiplantae</taxon>
        <taxon>Chlorophyta</taxon>
        <taxon>Pyramimonadophyceae</taxon>
        <taxon>Pyramimonadales</taxon>
        <taxon>Pyramimonadaceae</taxon>
        <taxon>Cymbomonas</taxon>
    </lineage>
</organism>
<feature type="non-terminal residue" evidence="2">
    <location>
        <position position="1"/>
    </location>
</feature>
<gene>
    <name evidence="2" type="ORF">CYMTET_14140</name>
</gene>
<reference evidence="2 3" key="1">
    <citation type="journal article" date="2015" name="Genome Biol. Evol.">
        <title>Comparative Genomics of a Bacterivorous Green Alga Reveals Evolutionary Causalities and Consequences of Phago-Mixotrophic Mode of Nutrition.</title>
        <authorList>
            <person name="Burns J.A."/>
            <person name="Paasch A."/>
            <person name="Narechania A."/>
            <person name="Kim E."/>
        </authorList>
    </citation>
    <scope>NUCLEOTIDE SEQUENCE [LARGE SCALE GENOMIC DNA]</scope>
    <source>
        <strain evidence="2 3">PLY_AMNH</strain>
    </source>
</reference>
<proteinExistence type="predicted"/>
<protein>
    <submittedName>
        <fullName evidence="2">Uncharacterized protein</fullName>
    </submittedName>
</protein>
<dbReference type="Proteomes" id="UP001190700">
    <property type="component" value="Unassembled WGS sequence"/>
</dbReference>
<evidence type="ECO:0000256" key="1">
    <source>
        <dbReference type="SAM" id="MobiDB-lite"/>
    </source>
</evidence>
<sequence length="89" mass="9833">WVRGGWEYNTTSEEEEEEEEEEAIVGGDGPEQALEKVEVPIVDHPFSKWNVVIECEGKFGPTTTEILAACIGDGRDNLEALLSICPKVL</sequence>
<feature type="compositionally biased region" description="Acidic residues" evidence="1">
    <location>
        <begin position="12"/>
        <end position="23"/>
    </location>
</feature>
<evidence type="ECO:0000313" key="3">
    <source>
        <dbReference type="Proteomes" id="UP001190700"/>
    </source>
</evidence>
<feature type="region of interest" description="Disordered" evidence="1">
    <location>
        <begin position="1"/>
        <end position="30"/>
    </location>
</feature>
<accession>A0AAE0LAH7</accession>
<name>A0AAE0LAH7_9CHLO</name>
<dbReference type="EMBL" id="LGRX02005806">
    <property type="protein sequence ID" value="KAK3277877.1"/>
    <property type="molecule type" value="Genomic_DNA"/>
</dbReference>
<evidence type="ECO:0000313" key="2">
    <source>
        <dbReference type="EMBL" id="KAK3277877.1"/>
    </source>
</evidence>
<comment type="caution">
    <text evidence="2">The sequence shown here is derived from an EMBL/GenBank/DDBJ whole genome shotgun (WGS) entry which is preliminary data.</text>
</comment>
<keyword evidence="3" id="KW-1185">Reference proteome</keyword>
<dbReference type="AlphaFoldDB" id="A0AAE0LAH7"/>